<dbReference type="PANTHER" id="PTHR36174">
    <property type="entry name" value="LIPID II:GLYCINE GLYCYLTRANSFERASE"/>
    <property type="match status" value="1"/>
</dbReference>
<dbReference type="SUPFAM" id="SSF55729">
    <property type="entry name" value="Acyl-CoA N-acyltransferases (Nat)"/>
    <property type="match status" value="1"/>
</dbReference>
<evidence type="ECO:0000259" key="1">
    <source>
        <dbReference type="Pfam" id="PF13480"/>
    </source>
</evidence>
<dbReference type="PANTHER" id="PTHR36174:SF1">
    <property type="entry name" value="LIPID II:GLYCINE GLYCYLTRANSFERASE"/>
    <property type="match status" value="1"/>
</dbReference>
<evidence type="ECO:0000313" key="3">
    <source>
        <dbReference type="Proteomes" id="UP000182517"/>
    </source>
</evidence>
<proteinExistence type="predicted"/>
<dbReference type="AlphaFoldDB" id="A0A1L3GLX8"/>
<dbReference type="InterPro" id="IPR050644">
    <property type="entry name" value="PG_Glycine_Bridge_Synth"/>
</dbReference>
<dbReference type="EMBL" id="CP015519">
    <property type="protein sequence ID" value="APG26937.1"/>
    <property type="molecule type" value="Genomic_DNA"/>
</dbReference>
<dbReference type="Proteomes" id="UP000182517">
    <property type="component" value="Chromosome"/>
</dbReference>
<keyword evidence="3" id="KW-1185">Reference proteome</keyword>
<reference evidence="2 3" key="1">
    <citation type="journal article" date="2017" name="Genome Announc.">
        <title>Complete Genome Sequences of Two Acetylene-Fermenting Pelobacter acetylenicus Strains.</title>
        <authorList>
            <person name="Sutton J.M."/>
            <person name="Baesman S.M."/>
            <person name="Fierst J.L."/>
            <person name="Poret-Peterson A.T."/>
            <person name="Oremland R.S."/>
            <person name="Dunlap D.S."/>
            <person name="Akob D.M."/>
        </authorList>
    </citation>
    <scope>NUCLEOTIDE SEQUENCE [LARGE SCALE GENOMIC DNA]</scope>
    <source>
        <strain evidence="2 3">SFB93</strain>
    </source>
</reference>
<feature type="domain" description="BioF2-like acetyltransferase" evidence="1">
    <location>
        <begin position="160"/>
        <end position="288"/>
    </location>
</feature>
<accession>A0A1L3GLX8</accession>
<dbReference type="InterPro" id="IPR016181">
    <property type="entry name" value="Acyl_CoA_acyltransferase"/>
</dbReference>
<dbReference type="KEGG" id="pef:A7E78_03260"/>
<evidence type="ECO:0000313" key="2">
    <source>
        <dbReference type="EMBL" id="APG26937.1"/>
    </source>
</evidence>
<dbReference type="Gene3D" id="3.40.630.30">
    <property type="match status" value="1"/>
</dbReference>
<gene>
    <name evidence="2" type="ORF">A7E78_03260</name>
</gene>
<dbReference type="OrthoDB" id="9785911at2"/>
<dbReference type="InterPro" id="IPR038740">
    <property type="entry name" value="BioF2-like_GNAT_dom"/>
</dbReference>
<organism evidence="2 3">
    <name type="scientific">Syntrophotalea acetylenivorans</name>
    <dbReference type="NCBI Taxonomy" id="1842532"/>
    <lineage>
        <taxon>Bacteria</taxon>
        <taxon>Pseudomonadati</taxon>
        <taxon>Thermodesulfobacteriota</taxon>
        <taxon>Desulfuromonadia</taxon>
        <taxon>Desulfuromonadales</taxon>
        <taxon>Syntrophotaleaceae</taxon>
        <taxon>Syntrophotalea</taxon>
    </lineage>
</organism>
<protein>
    <recommendedName>
        <fullName evidence="1">BioF2-like acetyltransferase domain-containing protein</fullName>
    </recommendedName>
</protein>
<dbReference type="Pfam" id="PF13480">
    <property type="entry name" value="Acetyltransf_6"/>
    <property type="match status" value="1"/>
</dbReference>
<name>A0A1L3GLX8_9BACT</name>
<sequence>MSAEFITPDDPRWKAFLAKAAHDFYHLPEYVSFAARYEEGEPVAFLAEEQGAGLLLPLLIRPLPENLNIQSDGCDALSPYGYPAPILYGSPDENAIDALWQKFIELGKERGLISVFMRMHPLLSFPKETLQKYGLLIQHGQTVHCDLSLSCEDMLGQTCKNHKRNIRKLQNNGFSTVRNAWTFWHQFMDVYRATMRRVEAKGFYLFSDEYFDDLKKALKDKLDLWVVLSADGEFAAGAVFTVTNGIIEYHLGGTAEQFLGVAPSKLMFYDVRNWGKEEGHRVLHLGGGLGERPIPCLSSRRAFPMIMQTFLPFAWCLTMRNMIDWKKNGVICLDRLGRTGRLFRSIGRIFDRYATTCPKGF</sequence>
<dbReference type="RefSeq" id="WP_072282899.1">
    <property type="nucleotide sequence ID" value="NZ_CP015519.1"/>
</dbReference>